<feature type="region of interest" description="Disordered" evidence="1">
    <location>
        <begin position="149"/>
        <end position="171"/>
    </location>
</feature>
<organism evidence="3 4">
    <name type="scientific">Paraphoma chrysanthemicola</name>
    <dbReference type="NCBI Taxonomy" id="798071"/>
    <lineage>
        <taxon>Eukaryota</taxon>
        <taxon>Fungi</taxon>
        <taxon>Dikarya</taxon>
        <taxon>Ascomycota</taxon>
        <taxon>Pezizomycotina</taxon>
        <taxon>Dothideomycetes</taxon>
        <taxon>Pleosporomycetidae</taxon>
        <taxon>Pleosporales</taxon>
        <taxon>Pleosporineae</taxon>
        <taxon>Phaeosphaeriaceae</taxon>
        <taxon>Paraphoma</taxon>
    </lineage>
</organism>
<protein>
    <submittedName>
        <fullName evidence="3">Uncharacterized protein</fullName>
    </submittedName>
</protein>
<feature type="compositionally biased region" description="Low complexity" evidence="1">
    <location>
        <begin position="162"/>
        <end position="171"/>
    </location>
</feature>
<feature type="transmembrane region" description="Helical" evidence="2">
    <location>
        <begin position="171"/>
        <end position="191"/>
    </location>
</feature>
<accession>A0A8K0R2H2</accession>
<keyword evidence="4" id="KW-1185">Reference proteome</keyword>
<comment type="caution">
    <text evidence="3">The sequence shown here is derived from an EMBL/GenBank/DDBJ whole genome shotgun (WGS) entry which is preliminary data.</text>
</comment>
<keyword evidence="2" id="KW-0812">Transmembrane</keyword>
<dbReference type="AlphaFoldDB" id="A0A8K0R2H2"/>
<dbReference type="OrthoDB" id="3794713at2759"/>
<keyword evidence="2" id="KW-0472">Membrane</keyword>
<evidence type="ECO:0000313" key="4">
    <source>
        <dbReference type="Proteomes" id="UP000813461"/>
    </source>
</evidence>
<gene>
    <name evidence="3" type="ORF">FB567DRAFT_99349</name>
</gene>
<evidence type="ECO:0000256" key="1">
    <source>
        <dbReference type="SAM" id="MobiDB-lite"/>
    </source>
</evidence>
<name>A0A8K0R2H2_9PLEO</name>
<evidence type="ECO:0000256" key="2">
    <source>
        <dbReference type="SAM" id="Phobius"/>
    </source>
</evidence>
<proteinExistence type="predicted"/>
<dbReference type="EMBL" id="JAGMVJ010000014">
    <property type="protein sequence ID" value="KAH7082139.1"/>
    <property type="molecule type" value="Genomic_DNA"/>
</dbReference>
<dbReference type="Proteomes" id="UP000813461">
    <property type="component" value="Unassembled WGS sequence"/>
</dbReference>
<keyword evidence="2" id="KW-1133">Transmembrane helix</keyword>
<evidence type="ECO:0000313" key="3">
    <source>
        <dbReference type="EMBL" id="KAH7082139.1"/>
    </source>
</evidence>
<sequence>MSNFSTNCLSYFTGAGDYPLINEVRPCQDAANTSFCWPPNGTRICVPTIWDLAIYWPPAYYAPDVRVGIDYERSRLLHLMNNTGKSAVSITEYLFDGHADSIPGQPINERRLKIYMREGVPNDDVPPWNLTRHEGPTITLVQTAQWTRTSSAWPTATRRPSRSGSDSGSRLSGGQIAGIVIASIGALIFLVTCTCYNCCCGVRGPPKQNIDPEEQARVVAQGVELMEQGKRVQPQVQHATPTLDVGNRATDLEIERIREERAPAYTEEPPPKYTP</sequence>
<reference evidence="3" key="1">
    <citation type="journal article" date="2021" name="Nat. Commun.">
        <title>Genetic determinants of endophytism in the Arabidopsis root mycobiome.</title>
        <authorList>
            <person name="Mesny F."/>
            <person name="Miyauchi S."/>
            <person name="Thiergart T."/>
            <person name="Pickel B."/>
            <person name="Atanasova L."/>
            <person name="Karlsson M."/>
            <person name="Huettel B."/>
            <person name="Barry K.W."/>
            <person name="Haridas S."/>
            <person name="Chen C."/>
            <person name="Bauer D."/>
            <person name="Andreopoulos W."/>
            <person name="Pangilinan J."/>
            <person name="LaButti K."/>
            <person name="Riley R."/>
            <person name="Lipzen A."/>
            <person name="Clum A."/>
            <person name="Drula E."/>
            <person name="Henrissat B."/>
            <person name="Kohler A."/>
            <person name="Grigoriev I.V."/>
            <person name="Martin F.M."/>
            <person name="Hacquard S."/>
        </authorList>
    </citation>
    <scope>NUCLEOTIDE SEQUENCE</scope>
    <source>
        <strain evidence="3">MPI-SDFR-AT-0120</strain>
    </source>
</reference>